<name>A0AAN8E4K1_9TELE</name>
<keyword evidence="2" id="KW-1185">Reference proteome</keyword>
<organism evidence="1 2">
    <name type="scientific">Champsocephalus esox</name>
    <name type="common">pike icefish</name>
    <dbReference type="NCBI Taxonomy" id="159716"/>
    <lineage>
        <taxon>Eukaryota</taxon>
        <taxon>Metazoa</taxon>
        <taxon>Chordata</taxon>
        <taxon>Craniata</taxon>
        <taxon>Vertebrata</taxon>
        <taxon>Euteleostomi</taxon>
        <taxon>Actinopterygii</taxon>
        <taxon>Neopterygii</taxon>
        <taxon>Teleostei</taxon>
        <taxon>Neoteleostei</taxon>
        <taxon>Acanthomorphata</taxon>
        <taxon>Eupercaria</taxon>
        <taxon>Perciformes</taxon>
        <taxon>Notothenioidei</taxon>
        <taxon>Channichthyidae</taxon>
        <taxon>Champsocephalus</taxon>
    </lineage>
</organism>
<evidence type="ECO:0000313" key="1">
    <source>
        <dbReference type="EMBL" id="KAK5931470.1"/>
    </source>
</evidence>
<accession>A0AAN8E4K1</accession>
<proteinExistence type="predicted"/>
<reference evidence="1 2" key="1">
    <citation type="journal article" date="2023" name="Mol. Biol. Evol.">
        <title>Genomics of Secondarily Temperate Adaptation in the Only Non-Antarctic Icefish.</title>
        <authorList>
            <person name="Rivera-Colon A.G."/>
            <person name="Rayamajhi N."/>
            <person name="Minhas B.F."/>
            <person name="Madrigal G."/>
            <person name="Bilyk K.T."/>
            <person name="Yoon V."/>
            <person name="Hune M."/>
            <person name="Gregory S."/>
            <person name="Cheng C.H.C."/>
            <person name="Catchen J.M."/>
        </authorList>
    </citation>
    <scope>NUCLEOTIDE SEQUENCE [LARGE SCALE GENOMIC DNA]</scope>
    <source>
        <strain evidence="1">JC2023a</strain>
    </source>
</reference>
<dbReference type="AlphaFoldDB" id="A0AAN8E4K1"/>
<dbReference type="EMBL" id="JAULUE010000106">
    <property type="protein sequence ID" value="KAK5931470.1"/>
    <property type="molecule type" value="Genomic_DNA"/>
</dbReference>
<comment type="caution">
    <text evidence="1">The sequence shown here is derived from an EMBL/GenBank/DDBJ whole genome shotgun (WGS) entry which is preliminary data.</text>
</comment>
<gene>
    <name evidence="1" type="ORF">CesoFtcFv8_000233</name>
</gene>
<sequence length="92" mass="10390">MWPHVRTSFLEIDQNSTLQTLRGKSCGVCNPAVTLHTNERTAGKNQRGQETDDDALQGQVVHDVKEMKTSLCFRDMTTQANLCRILLKVDMI</sequence>
<evidence type="ECO:0000313" key="2">
    <source>
        <dbReference type="Proteomes" id="UP001335648"/>
    </source>
</evidence>
<dbReference type="Proteomes" id="UP001335648">
    <property type="component" value="Unassembled WGS sequence"/>
</dbReference>
<protein>
    <submittedName>
        <fullName evidence="1">Uncharacterized protein</fullName>
    </submittedName>
</protein>